<comment type="subunit">
    <text evidence="9">Component of an E3 ubiquitin ligase complex composed of hiw and Fsn.</text>
</comment>
<dbReference type="InterPro" id="IPR043136">
    <property type="entry name" value="B30.2/SPRY_sf"/>
</dbReference>
<dbReference type="InterPro" id="IPR050672">
    <property type="entry name" value="FBXO45-Fsn/SPSB_families"/>
</dbReference>
<dbReference type="CDD" id="cd12907">
    <property type="entry name" value="SPRY_Fbox"/>
    <property type="match status" value="1"/>
</dbReference>
<comment type="caution">
    <text evidence="12">The sequence shown here is derived from an EMBL/GenBank/DDBJ whole genome shotgun (WGS) entry which is preliminary data.</text>
</comment>
<protein>
    <recommendedName>
        <fullName evidence="3">F-box/SPRY domain-containing protein 1</fullName>
    </recommendedName>
</protein>
<dbReference type="EMBL" id="JBEUOH010000004">
    <property type="protein sequence ID" value="KAL0894764.1"/>
    <property type="molecule type" value="Genomic_DNA"/>
</dbReference>
<dbReference type="Proteomes" id="UP001549920">
    <property type="component" value="Unassembled WGS sequence"/>
</dbReference>
<dbReference type="InterPro" id="IPR013320">
    <property type="entry name" value="ConA-like_dom_sf"/>
</dbReference>
<evidence type="ECO:0000313" key="12">
    <source>
        <dbReference type="EMBL" id="KAL0849182.1"/>
    </source>
</evidence>
<evidence type="ECO:0000256" key="4">
    <source>
        <dbReference type="ARBA" id="ARBA00022786"/>
    </source>
</evidence>
<dbReference type="SMART" id="SM00256">
    <property type="entry name" value="FBOX"/>
    <property type="match status" value="1"/>
</dbReference>
<evidence type="ECO:0000256" key="1">
    <source>
        <dbReference type="ARBA" id="ARBA00004906"/>
    </source>
</evidence>
<feature type="domain" description="B30.2/SPRY" evidence="11">
    <location>
        <begin position="88"/>
        <end position="280"/>
    </location>
</feature>
<evidence type="ECO:0000313" key="14">
    <source>
        <dbReference type="Proteomes" id="UP001549920"/>
    </source>
</evidence>
<evidence type="ECO:0000256" key="3">
    <source>
        <dbReference type="ARBA" id="ARBA00016614"/>
    </source>
</evidence>
<dbReference type="FunFam" id="1.20.1280.50:FF:000055">
    <property type="entry name" value="F-box/SPRY domain-containing protein 1"/>
    <property type="match status" value="1"/>
</dbReference>
<dbReference type="SUPFAM" id="SSF81383">
    <property type="entry name" value="F-box domain"/>
    <property type="match status" value="1"/>
</dbReference>
<evidence type="ECO:0000256" key="5">
    <source>
        <dbReference type="ARBA" id="ARBA00022902"/>
    </source>
</evidence>
<dbReference type="Gene3D" id="2.60.120.920">
    <property type="match status" value="1"/>
</dbReference>
<dbReference type="InterPro" id="IPR001810">
    <property type="entry name" value="F-box_dom"/>
</dbReference>
<evidence type="ECO:0000256" key="2">
    <source>
        <dbReference type="ARBA" id="ARBA00007328"/>
    </source>
</evidence>
<dbReference type="AlphaFoldDB" id="A0ABD0TIM3"/>
<dbReference type="FunFam" id="2.60.120.920:FF:000017">
    <property type="entry name" value="F-box/SPRY domain-containing protein 1"/>
    <property type="match status" value="1"/>
</dbReference>
<dbReference type="InterPro" id="IPR001870">
    <property type="entry name" value="B30.2/SPRY"/>
</dbReference>
<dbReference type="Gene3D" id="1.20.1280.50">
    <property type="match status" value="1"/>
</dbReference>
<evidence type="ECO:0000313" key="15">
    <source>
        <dbReference type="Proteomes" id="UP001549921"/>
    </source>
</evidence>
<name>A0ABD0TIM3_LOXSC</name>
<proteinExistence type="inferred from homology"/>
<dbReference type="EMBL" id="JBEDNZ010000004">
    <property type="protein sequence ID" value="KAL0849182.1"/>
    <property type="molecule type" value="Genomic_DNA"/>
</dbReference>
<evidence type="ECO:0000259" key="11">
    <source>
        <dbReference type="PROSITE" id="PS50188"/>
    </source>
</evidence>
<keyword evidence="6" id="KW-0770">Synapse</keyword>
<comment type="function">
    <text evidence="8">Required in the presynaptic motoneuron to down-regulate the levels of wnd and restrain synaptic terminal growth at the neuromuscular junction (NMJ).</text>
</comment>
<dbReference type="Pfam" id="PF00622">
    <property type="entry name" value="SPRY"/>
    <property type="match status" value="1"/>
</dbReference>
<dbReference type="SUPFAM" id="SSF49899">
    <property type="entry name" value="Concanavalin A-like lectins/glucanases"/>
    <property type="match status" value="1"/>
</dbReference>
<evidence type="ECO:0000313" key="13">
    <source>
        <dbReference type="EMBL" id="KAL0894764.1"/>
    </source>
</evidence>
<evidence type="ECO:0000256" key="9">
    <source>
        <dbReference type="ARBA" id="ARBA00062252"/>
    </source>
</evidence>
<comment type="subcellular location">
    <subcellularLocation>
        <location evidence="7">Synapse</location>
    </subcellularLocation>
</comment>
<evidence type="ECO:0000259" key="10">
    <source>
        <dbReference type="PROSITE" id="PS50181"/>
    </source>
</evidence>
<feature type="domain" description="F-box" evidence="10">
    <location>
        <begin position="30"/>
        <end position="78"/>
    </location>
</feature>
<dbReference type="PANTHER" id="PTHR12245:SF7">
    <property type="entry name" value="F-BOX_SPRY DOMAIN-CONTAINING PROTEIN 1"/>
    <property type="match status" value="1"/>
</dbReference>
<reference evidence="14 15" key="1">
    <citation type="submission" date="2024-06" db="EMBL/GenBank/DDBJ databases">
        <title>A chromosome-level genome assembly of beet webworm, Loxostege sticticalis.</title>
        <authorList>
            <person name="Zhang Y."/>
        </authorList>
    </citation>
    <scope>NUCLEOTIDE SEQUENCE [LARGE SCALE GENOMIC DNA]</scope>
    <source>
        <strain evidence="13">AQ026</strain>
        <strain evidence="12">AQ028</strain>
        <tissue evidence="12">Male pupae</tissue>
        <tissue evidence="13">Whole body</tissue>
    </source>
</reference>
<dbReference type="Proteomes" id="UP001549921">
    <property type="component" value="Unassembled WGS sequence"/>
</dbReference>
<dbReference type="SMART" id="SM00449">
    <property type="entry name" value="SPRY"/>
    <property type="match status" value="1"/>
</dbReference>
<gene>
    <name evidence="13" type="ORF">ABMA27_013296</name>
    <name evidence="12" type="ORF">ABMA28_013523</name>
</gene>
<dbReference type="PANTHER" id="PTHR12245">
    <property type="entry name" value="SPRY DOMAIN CONTAINING SOCS BOX PROTEIN"/>
    <property type="match status" value="1"/>
</dbReference>
<dbReference type="PROSITE" id="PS50188">
    <property type="entry name" value="B302_SPRY"/>
    <property type="match status" value="1"/>
</dbReference>
<dbReference type="GO" id="GO:0007399">
    <property type="term" value="P:nervous system development"/>
    <property type="evidence" value="ECO:0007669"/>
    <property type="project" value="UniProtKB-KW"/>
</dbReference>
<evidence type="ECO:0000256" key="7">
    <source>
        <dbReference type="ARBA" id="ARBA00034103"/>
    </source>
</evidence>
<keyword evidence="5" id="KW-0524">Neurogenesis</keyword>
<dbReference type="GO" id="GO:0051961">
    <property type="term" value="P:negative regulation of nervous system development"/>
    <property type="evidence" value="ECO:0007669"/>
    <property type="project" value="UniProtKB-ARBA"/>
</dbReference>
<evidence type="ECO:0000256" key="6">
    <source>
        <dbReference type="ARBA" id="ARBA00023018"/>
    </source>
</evidence>
<keyword evidence="14" id="KW-1185">Reference proteome</keyword>
<dbReference type="PROSITE" id="PS50181">
    <property type="entry name" value="FBOX"/>
    <property type="match status" value="1"/>
</dbReference>
<keyword evidence="4" id="KW-0833">Ubl conjugation pathway</keyword>
<dbReference type="Pfam" id="PF12937">
    <property type="entry name" value="F-box-like"/>
    <property type="match status" value="1"/>
</dbReference>
<comment type="similarity">
    <text evidence="2">Belongs to the FBXO45/Fsn family.</text>
</comment>
<dbReference type="InterPro" id="IPR035784">
    <property type="entry name" value="SPRY_FBXO45"/>
</dbReference>
<organism evidence="12 15">
    <name type="scientific">Loxostege sticticalis</name>
    <name type="common">Beet webworm moth</name>
    <dbReference type="NCBI Taxonomy" id="481309"/>
    <lineage>
        <taxon>Eukaryota</taxon>
        <taxon>Metazoa</taxon>
        <taxon>Ecdysozoa</taxon>
        <taxon>Arthropoda</taxon>
        <taxon>Hexapoda</taxon>
        <taxon>Insecta</taxon>
        <taxon>Pterygota</taxon>
        <taxon>Neoptera</taxon>
        <taxon>Endopterygota</taxon>
        <taxon>Lepidoptera</taxon>
        <taxon>Glossata</taxon>
        <taxon>Ditrysia</taxon>
        <taxon>Pyraloidea</taxon>
        <taxon>Crambidae</taxon>
        <taxon>Pyraustinae</taxon>
        <taxon>Loxostege</taxon>
    </lineage>
</organism>
<dbReference type="GO" id="GO:0019005">
    <property type="term" value="C:SCF ubiquitin ligase complex"/>
    <property type="evidence" value="ECO:0007669"/>
    <property type="project" value="UniProtKB-ARBA"/>
</dbReference>
<accession>A0ABD0TIM3</accession>
<sequence>MREKGCKRLFSVEERAEMNLNKFKDLNVYDDYSIEIPDHVLENIFSYLNLKDLRNCSLVCKNWYKILCDENNDVWRYHCVKRLAEEVMKSDLLSTVTTYKSKLRAFFHAWNPHDCSRNIYVKPNGFTLHRNPVAQSTDACRGKIGFRQGRHAWEVIWDGPLGTVAVVGISTKEAPLQCQGYVGLLGSDEQSWGWNLVDNHLLHNGDTQGHYPLLNNCPKYQMGERIRVVLDCEDNTLSFERNYEFLGVAFRGLPNKKLYPTVSAVYGNTEVSMVYLGPPMDG</sequence>
<dbReference type="InterPro" id="IPR036047">
    <property type="entry name" value="F-box-like_dom_sf"/>
</dbReference>
<comment type="pathway">
    <text evidence="1">Protein modification; protein ubiquitination.</text>
</comment>
<evidence type="ECO:0000256" key="8">
    <source>
        <dbReference type="ARBA" id="ARBA00058846"/>
    </source>
</evidence>
<dbReference type="GO" id="GO:0045202">
    <property type="term" value="C:synapse"/>
    <property type="evidence" value="ECO:0007669"/>
    <property type="project" value="UniProtKB-SubCell"/>
</dbReference>
<dbReference type="InterPro" id="IPR003877">
    <property type="entry name" value="SPRY_dom"/>
</dbReference>